<evidence type="ECO:0000313" key="4">
    <source>
        <dbReference type="Proteomes" id="UP000250140"/>
    </source>
</evidence>
<dbReference type="Pfam" id="PF11905">
    <property type="entry name" value="DUF3425"/>
    <property type="match status" value="1"/>
</dbReference>
<dbReference type="PANTHER" id="PTHR38116">
    <property type="entry name" value="CHROMOSOME 7, WHOLE GENOME SHOTGUN SEQUENCE"/>
    <property type="match status" value="1"/>
</dbReference>
<dbReference type="InterPro" id="IPR004827">
    <property type="entry name" value="bZIP"/>
</dbReference>
<keyword evidence="4" id="KW-1185">Reference proteome</keyword>
<feature type="domain" description="BZIP" evidence="2">
    <location>
        <begin position="28"/>
        <end position="43"/>
    </location>
</feature>
<dbReference type="PANTHER" id="PTHR38116:SF5">
    <property type="entry name" value="BZIP DOMAIN-CONTAINING PROTEIN"/>
    <property type="match status" value="1"/>
</dbReference>
<dbReference type="EMBL" id="KV748455">
    <property type="protein sequence ID" value="OCL15361.1"/>
    <property type="molecule type" value="Genomic_DNA"/>
</dbReference>
<protein>
    <recommendedName>
        <fullName evidence="2">BZIP domain-containing protein</fullName>
    </recommendedName>
</protein>
<feature type="region of interest" description="Disordered" evidence="1">
    <location>
        <begin position="1"/>
        <end position="45"/>
    </location>
</feature>
<dbReference type="OrthoDB" id="5973539at2759"/>
<accession>A0A8E2FDT9</accession>
<dbReference type="Gene3D" id="1.20.5.170">
    <property type="match status" value="1"/>
</dbReference>
<proteinExistence type="predicted"/>
<feature type="compositionally biased region" description="Basic and acidic residues" evidence="1">
    <location>
        <begin position="1"/>
        <end position="11"/>
    </location>
</feature>
<sequence length="442" mass="49625">MASANRRKESIELGTEATTSRPSKASEKRKQQNRLSQKNYREKQKKRLQALERFAVSAIAPGRSSQPIVHTPNQHSVLNPASPPSINYSNTTEDINDEIHSPWRLSGQELPSALPSNVELQSNDINFLPPESSVGTLLEADWDLNHWSTGQDILLNTETDPLSHNVSTPAQIHLPIMPPDSLSSDQSSNLLTSTSPKTPGPFEYRLQLLAEQFLKTDLEKLSKDTRGAPSNIPIARGHTTTAASHSPQVQSQKLGLTYFPNPYANHLRIQTINLISACKENALHLGICEPTFCSEDSESYFYRPRLTESTHRETLITSIQNAFRGIKYDLRPCRIQITTSHHPYIDCFPFPSVRKKVIELQAHNPPLIDEDELIHDFFTGGMVCWGGCMPARGVSGSGSGAPWDMRSWEAMGWFLEKWACVVGDADGEVWRQTMWWREMRGD</sequence>
<reference evidence="3 4" key="1">
    <citation type="journal article" date="2016" name="Nat. Commun.">
        <title>Ectomycorrhizal ecology is imprinted in the genome of the dominant symbiotic fungus Cenococcum geophilum.</title>
        <authorList>
            <consortium name="DOE Joint Genome Institute"/>
            <person name="Peter M."/>
            <person name="Kohler A."/>
            <person name="Ohm R.A."/>
            <person name="Kuo A."/>
            <person name="Krutzmann J."/>
            <person name="Morin E."/>
            <person name="Arend M."/>
            <person name="Barry K.W."/>
            <person name="Binder M."/>
            <person name="Choi C."/>
            <person name="Clum A."/>
            <person name="Copeland A."/>
            <person name="Grisel N."/>
            <person name="Haridas S."/>
            <person name="Kipfer T."/>
            <person name="LaButti K."/>
            <person name="Lindquist E."/>
            <person name="Lipzen A."/>
            <person name="Maire R."/>
            <person name="Meier B."/>
            <person name="Mihaltcheva S."/>
            <person name="Molinier V."/>
            <person name="Murat C."/>
            <person name="Poggeler S."/>
            <person name="Quandt C.A."/>
            <person name="Sperisen C."/>
            <person name="Tritt A."/>
            <person name="Tisserant E."/>
            <person name="Crous P.W."/>
            <person name="Henrissat B."/>
            <person name="Nehls U."/>
            <person name="Egli S."/>
            <person name="Spatafora J.W."/>
            <person name="Grigoriev I.V."/>
            <person name="Martin F.M."/>
        </authorList>
    </citation>
    <scope>NUCLEOTIDE SEQUENCE [LARGE SCALE GENOMIC DNA]</scope>
    <source>
        <strain evidence="3 4">CBS 207.34</strain>
    </source>
</reference>
<dbReference type="Proteomes" id="UP000250140">
    <property type="component" value="Unassembled WGS sequence"/>
</dbReference>
<evidence type="ECO:0000259" key="2">
    <source>
        <dbReference type="PROSITE" id="PS00036"/>
    </source>
</evidence>
<feature type="region of interest" description="Disordered" evidence="1">
    <location>
        <begin position="63"/>
        <end position="83"/>
    </location>
</feature>
<gene>
    <name evidence="3" type="ORF">AOQ84DRAFT_435051</name>
</gene>
<dbReference type="InterPro" id="IPR021833">
    <property type="entry name" value="DUF3425"/>
</dbReference>
<evidence type="ECO:0000256" key="1">
    <source>
        <dbReference type="SAM" id="MobiDB-lite"/>
    </source>
</evidence>
<evidence type="ECO:0000313" key="3">
    <source>
        <dbReference type="EMBL" id="OCL15361.1"/>
    </source>
</evidence>
<name>A0A8E2FDT9_9PEZI</name>
<organism evidence="3 4">
    <name type="scientific">Glonium stellatum</name>
    <dbReference type="NCBI Taxonomy" id="574774"/>
    <lineage>
        <taxon>Eukaryota</taxon>
        <taxon>Fungi</taxon>
        <taxon>Dikarya</taxon>
        <taxon>Ascomycota</taxon>
        <taxon>Pezizomycotina</taxon>
        <taxon>Dothideomycetes</taxon>
        <taxon>Pleosporomycetidae</taxon>
        <taxon>Gloniales</taxon>
        <taxon>Gloniaceae</taxon>
        <taxon>Glonium</taxon>
    </lineage>
</organism>
<dbReference type="AlphaFoldDB" id="A0A8E2FDT9"/>
<dbReference type="CDD" id="cd14688">
    <property type="entry name" value="bZIP_YAP"/>
    <property type="match status" value="1"/>
</dbReference>
<dbReference type="PROSITE" id="PS00036">
    <property type="entry name" value="BZIP_BASIC"/>
    <property type="match status" value="1"/>
</dbReference>
<dbReference type="GO" id="GO:0003700">
    <property type="term" value="F:DNA-binding transcription factor activity"/>
    <property type="evidence" value="ECO:0007669"/>
    <property type="project" value="InterPro"/>
</dbReference>